<gene>
    <name evidence="1" type="ORF">EDC35_103335</name>
</gene>
<name>A0A4R3N2Q1_9GAMM</name>
<dbReference type="AlphaFoldDB" id="A0A4R3N2Q1"/>
<comment type="caution">
    <text evidence="1">The sequence shown here is derived from an EMBL/GenBank/DDBJ whole genome shotgun (WGS) entry which is preliminary data.</text>
</comment>
<dbReference type="EMBL" id="SMAO01000003">
    <property type="protein sequence ID" value="TCT22236.1"/>
    <property type="molecule type" value="Genomic_DNA"/>
</dbReference>
<organism evidence="1 2">
    <name type="scientific">Thiobaca trueperi</name>
    <dbReference type="NCBI Taxonomy" id="127458"/>
    <lineage>
        <taxon>Bacteria</taxon>
        <taxon>Pseudomonadati</taxon>
        <taxon>Pseudomonadota</taxon>
        <taxon>Gammaproteobacteria</taxon>
        <taxon>Chromatiales</taxon>
        <taxon>Chromatiaceae</taxon>
        <taxon>Thiobaca</taxon>
    </lineage>
</organism>
<reference evidence="1 2" key="1">
    <citation type="submission" date="2019-03" db="EMBL/GenBank/DDBJ databases">
        <title>Genomic Encyclopedia of Type Strains, Phase IV (KMG-IV): sequencing the most valuable type-strain genomes for metagenomic binning, comparative biology and taxonomic classification.</title>
        <authorList>
            <person name="Goeker M."/>
        </authorList>
    </citation>
    <scope>NUCLEOTIDE SEQUENCE [LARGE SCALE GENOMIC DNA]</scope>
    <source>
        <strain evidence="1 2">DSM 13587</strain>
    </source>
</reference>
<proteinExistence type="predicted"/>
<evidence type="ECO:0000313" key="2">
    <source>
        <dbReference type="Proteomes" id="UP000295717"/>
    </source>
</evidence>
<sequence length="210" mass="22813">MAVGRLRLLIADPRLLAGTKQLARLLCCLLSLTGGLVSLPPAALAQTPTLWEEEQQRFRVGLKIFPACLGAVESLEDRLTSDGSLQVLVVYEGSDAAARQAVTSLNGIGRVRGLTLNAKALSVTALDEDREAEVSAIFVASVGLGSRHLRAWSERYQVLVFSPFDGEVEAGAVAGLYVADRILPYINLTQAQRARIRFKPFFLQVARQHD</sequence>
<dbReference type="Proteomes" id="UP000295717">
    <property type="component" value="Unassembled WGS sequence"/>
</dbReference>
<protein>
    <submittedName>
        <fullName evidence="1">Uncharacterized protein DUF4154</fullName>
    </submittedName>
</protein>
<evidence type="ECO:0000313" key="1">
    <source>
        <dbReference type="EMBL" id="TCT22236.1"/>
    </source>
</evidence>
<accession>A0A4R3N2Q1</accession>
<keyword evidence="2" id="KW-1185">Reference proteome</keyword>
<dbReference type="OrthoDB" id="5765973at2"/>